<protein>
    <recommendedName>
        <fullName evidence="10">Cytochrome P450</fullName>
    </recommendedName>
</protein>
<comment type="similarity">
    <text evidence="2 7">Belongs to the cytochrome P450 family.</text>
</comment>
<dbReference type="EMBL" id="KZ305094">
    <property type="protein sequence ID" value="PIA27476.1"/>
    <property type="molecule type" value="Genomic_DNA"/>
</dbReference>
<reference evidence="8 9" key="1">
    <citation type="submission" date="2017-09" db="EMBL/GenBank/DDBJ databases">
        <title>WGS assembly of Aquilegia coerulea Goldsmith.</title>
        <authorList>
            <person name="Hodges S."/>
            <person name="Kramer E."/>
            <person name="Nordborg M."/>
            <person name="Tomkins J."/>
            <person name="Borevitz J."/>
            <person name="Derieg N."/>
            <person name="Yan J."/>
            <person name="Mihaltcheva S."/>
            <person name="Hayes R.D."/>
            <person name="Rokhsar D."/>
        </authorList>
    </citation>
    <scope>NUCLEOTIDE SEQUENCE [LARGE SCALE GENOMIC DNA]</scope>
    <source>
        <strain evidence="9">cv. Goldsmith</strain>
    </source>
</reference>
<dbReference type="FunFam" id="1.10.630.10:FF:000022">
    <property type="entry name" value="Taxadiene 5-alpha hydroxylase"/>
    <property type="match status" value="1"/>
</dbReference>
<dbReference type="InterPro" id="IPR002401">
    <property type="entry name" value="Cyt_P450_E_grp-I"/>
</dbReference>
<dbReference type="GO" id="GO:0044550">
    <property type="term" value="P:secondary metabolite biosynthetic process"/>
    <property type="evidence" value="ECO:0007669"/>
    <property type="project" value="UniProtKB-ARBA"/>
</dbReference>
<evidence type="ECO:0000256" key="5">
    <source>
        <dbReference type="ARBA" id="ARBA00023004"/>
    </source>
</evidence>
<dbReference type="GO" id="GO:0004497">
    <property type="term" value="F:monooxygenase activity"/>
    <property type="evidence" value="ECO:0007669"/>
    <property type="project" value="UniProtKB-KW"/>
</dbReference>
<keyword evidence="4 7" id="KW-0560">Oxidoreductase</keyword>
<organism evidence="8 9">
    <name type="scientific">Aquilegia coerulea</name>
    <name type="common">Rocky mountain columbine</name>
    <dbReference type="NCBI Taxonomy" id="218851"/>
    <lineage>
        <taxon>Eukaryota</taxon>
        <taxon>Viridiplantae</taxon>
        <taxon>Streptophyta</taxon>
        <taxon>Embryophyta</taxon>
        <taxon>Tracheophyta</taxon>
        <taxon>Spermatophyta</taxon>
        <taxon>Magnoliopsida</taxon>
        <taxon>Ranunculales</taxon>
        <taxon>Ranunculaceae</taxon>
        <taxon>Thalictroideae</taxon>
        <taxon>Aquilegia</taxon>
    </lineage>
</organism>
<name>A0A2G5C888_AQUCA</name>
<proteinExistence type="inferred from homology"/>
<feature type="binding site" description="axial binding residue" evidence="6">
    <location>
        <position position="420"/>
    </location>
    <ligand>
        <name>heme</name>
        <dbReference type="ChEBI" id="CHEBI:30413"/>
    </ligand>
    <ligandPart>
        <name>Fe</name>
        <dbReference type="ChEBI" id="CHEBI:18248"/>
    </ligandPart>
</feature>
<evidence type="ECO:0000313" key="9">
    <source>
        <dbReference type="Proteomes" id="UP000230069"/>
    </source>
</evidence>
<evidence type="ECO:0000256" key="6">
    <source>
        <dbReference type="PIRSR" id="PIRSR602401-1"/>
    </source>
</evidence>
<dbReference type="Pfam" id="PF00067">
    <property type="entry name" value="p450"/>
    <property type="match status" value="1"/>
</dbReference>
<keyword evidence="5 6" id="KW-0408">Iron</keyword>
<accession>A0A2G5C888</accession>
<evidence type="ECO:0000256" key="7">
    <source>
        <dbReference type="RuleBase" id="RU000461"/>
    </source>
</evidence>
<dbReference type="Gene3D" id="1.10.630.10">
    <property type="entry name" value="Cytochrome P450"/>
    <property type="match status" value="1"/>
</dbReference>
<dbReference type="PANTHER" id="PTHR24286">
    <property type="entry name" value="CYTOCHROME P450 26"/>
    <property type="match status" value="1"/>
</dbReference>
<keyword evidence="7" id="KW-0503">Monooxygenase</keyword>
<dbReference type="PRINTS" id="PR00463">
    <property type="entry name" value="EP450I"/>
</dbReference>
<evidence type="ECO:0008006" key="10">
    <source>
        <dbReference type="Google" id="ProtNLM"/>
    </source>
</evidence>
<gene>
    <name evidence="8" type="ORF">AQUCO_07700031v1</name>
</gene>
<dbReference type="InParanoid" id="A0A2G5C888"/>
<sequence>MYYFAFFFTLLVCLLPIFLFLKKTRILSNRLPPGPLGIPFIGQSLSLLRAMRANTGEKWFEDRAEKYGPISKLTLFGNPTVFIHGQAANKFIFTSGGLNNKQPKPVSTILGERNLMELSGEDHKRVRGALMTFLKPEVLKQSVGKIDQEVREHFEAYWQGKDTVTVMPLMKNLTFNIMCALLFGLEQGEKREKFVKIFEQMVEGLWSIPLNLPFTRFNRSIQASSRIQNMIMDIIHERRSGRHEANTYQDLILSLLSLQASDNATFLSDQEIVDSIRIIMVAGHDTSSILLTFLIRHLANDPVVYSAIVKEQEEIAKSKTSGELLTWEDLTKMKYTWRAALEMLRIVPPAFAMFRRTLRDIEFGGYLIPKGWQVFSAANMTHRDESIFPEPSKFDPNRFENQASIPPYCYVGFGAGPRICPGYEFARIETLVAMHYLVTRFKWKLCGNNNNYKRDPTPIPTQGLPIQIEQINKLQNH</sequence>
<dbReference type="SUPFAM" id="SSF48264">
    <property type="entry name" value="Cytochrome P450"/>
    <property type="match status" value="1"/>
</dbReference>
<dbReference type="CDD" id="cd11043">
    <property type="entry name" value="CYP90-like"/>
    <property type="match status" value="1"/>
</dbReference>
<dbReference type="Proteomes" id="UP000230069">
    <property type="component" value="Unassembled WGS sequence"/>
</dbReference>
<dbReference type="GO" id="GO:0005506">
    <property type="term" value="F:iron ion binding"/>
    <property type="evidence" value="ECO:0007669"/>
    <property type="project" value="InterPro"/>
</dbReference>
<evidence type="ECO:0000256" key="4">
    <source>
        <dbReference type="ARBA" id="ARBA00023002"/>
    </source>
</evidence>
<dbReference type="PANTHER" id="PTHR24286:SF217">
    <property type="entry name" value="OS07G0520300 PROTEIN"/>
    <property type="match status" value="1"/>
</dbReference>
<dbReference type="GO" id="GO:0016705">
    <property type="term" value="F:oxidoreductase activity, acting on paired donors, with incorporation or reduction of molecular oxygen"/>
    <property type="evidence" value="ECO:0007669"/>
    <property type="project" value="InterPro"/>
</dbReference>
<keyword evidence="9" id="KW-1185">Reference proteome</keyword>
<dbReference type="InterPro" id="IPR036396">
    <property type="entry name" value="Cyt_P450_sf"/>
</dbReference>
<dbReference type="InterPro" id="IPR017972">
    <property type="entry name" value="Cyt_P450_CS"/>
</dbReference>
<evidence type="ECO:0000256" key="1">
    <source>
        <dbReference type="ARBA" id="ARBA00001971"/>
    </source>
</evidence>
<dbReference type="InterPro" id="IPR001128">
    <property type="entry name" value="Cyt_P450"/>
</dbReference>
<dbReference type="GO" id="GO:0020037">
    <property type="term" value="F:heme binding"/>
    <property type="evidence" value="ECO:0007669"/>
    <property type="project" value="InterPro"/>
</dbReference>
<evidence type="ECO:0000313" key="8">
    <source>
        <dbReference type="EMBL" id="PIA27476.1"/>
    </source>
</evidence>
<dbReference type="PROSITE" id="PS00086">
    <property type="entry name" value="CYTOCHROME_P450"/>
    <property type="match status" value="1"/>
</dbReference>
<keyword evidence="3 6" id="KW-0479">Metal-binding</keyword>
<dbReference type="GO" id="GO:0016125">
    <property type="term" value="P:sterol metabolic process"/>
    <property type="evidence" value="ECO:0007669"/>
    <property type="project" value="TreeGrafter"/>
</dbReference>
<dbReference type="OrthoDB" id="3945418at2759"/>
<keyword evidence="6 7" id="KW-0349">Heme</keyword>
<evidence type="ECO:0000256" key="2">
    <source>
        <dbReference type="ARBA" id="ARBA00010617"/>
    </source>
</evidence>
<evidence type="ECO:0000256" key="3">
    <source>
        <dbReference type="ARBA" id="ARBA00022723"/>
    </source>
</evidence>
<comment type="cofactor">
    <cofactor evidence="1 6">
        <name>heme</name>
        <dbReference type="ChEBI" id="CHEBI:30413"/>
    </cofactor>
</comment>
<dbReference type="AlphaFoldDB" id="A0A2G5C888"/>
<dbReference type="PRINTS" id="PR00385">
    <property type="entry name" value="P450"/>
</dbReference>
<dbReference type="STRING" id="218851.A0A2G5C888"/>